<dbReference type="GO" id="GO:0016787">
    <property type="term" value="F:hydrolase activity"/>
    <property type="evidence" value="ECO:0007669"/>
    <property type="project" value="UniProtKB-KW"/>
</dbReference>
<dbReference type="InterPro" id="IPR050300">
    <property type="entry name" value="GDXG_lipolytic_enzyme"/>
</dbReference>
<dbReference type="AlphaFoldDB" id="A0A3N6PY30"/>
<organism evidence="3 4">
    <name type="scientific">Paraburkholderia dinghuensis</name>
    <dbReference type="NCBI Taxonomy" id="2305225"/>
    <lineage>
        <taxon>Bacteria</taxon>
        <taxon>Pseudomonadati</taxon>
        <taxon>Pseudomonadota</taxon>
        <taxon>Betaproteobacteria</taxon>
        <taxon>Burkholderiales</taxon>
        <taxon>Burkholderiaceae</taxon>
        <taxon>Paraburkholderia</taxon>
    </lineage>
</organism>
<dbReference type="SUPFAM" id="SSF53474">
    <property type="entry name" value="alpha/beta-Hydrolases"/>
    <property type="match status" value="1"/>
</dbReference>
<sequence length="307" mass="33427">MAAHPLPVHPSMPISPDLEAQYNLRALRPDFEAGMLQDWFARSARFRRACGGSLDLAYGDGERDRLDYFPAATADAPLLVFFHGGYWQRGDKSVYSFVAEPFVAAGISVAIVNYTLCPAVRIADIVAQAQRALAWLWRHADALGCARTRWIVSGHSAGGHIAARMMATHWPAVGEDLPPRLMDGAILISAMFDLEPLCETSINDGLRMNRGEARAASALAHPPASDAPQLIAVGGTETAAFHQQARAYETAFGAASRSMRGYTVEDCDHFDVVQAFADPCHAFFDLARQFVHSASPPAYTARHDGRM</sequence>
<dbReference type="Gene3D" id="3.40.50.1820">
    <property type="entry name" value="alpha/beta hydrolase"/>
    <property type="match status" value="1"/>
</dbReference>
<dbReference type="EMBL" id="RQIS01000011">
    <property type="protein sequence ID" value="RQH04946.1"/>
    <property type="molecule type" value="Genomic_DNA"/>
</dbReference>
<dbReference type="PANTHER" id="PTHR48081">
    <property type="entry name" value="AB HYDROLASE SUPERFAMILY PROTEIN C4A8.06C"/>
    <property type="match status" value="1"/>
</dbReference>
<keyword evidence="4" id="KW-1185">Reference proteome</keyword>
<reference evidence="3 4" key="1">
    <citation type="submission" date="2018-11" db="EMBL/GenBank/DDBJ databases">
        <title>Paraburkholderia sp. DHOA04, isolated from soil.</title>
        <authorList>
            <person name="Gao Z.-H."/>
            <person name="Qiu L.-H."/>
            <person name="Fu J.-C."/>
        </authorList>
    </citation>
    <scope>NUCLEOTIDE SEQUENCE [LARGE SCALE GENOMIC DNA]</scope>
    <source>
        <strain evidence="3 4">DHOA04</strain>
    </source>
</reference>
<dbReference type="Proteomes" id="UP000272778">
    <property type="component" value="Unassembled WGS sequence"/>
</dbReference>
<comment type="caution">
    <text evidence="3">The sequence shown here is derived from an EMBL/GenBank/DDBJ whole genome shotgun (WGS) entry which is preliminary data.</text>
</comment>
<accession>A0A3N6PY30</accession>
<dbReference type="InterPro" id="IPR049492">
    <property type="entry name" value="BD-FAE-like_dom"/>
</dbReference>
<evidence type="ECO:0000259" key="2">
    <source>
        <dbReference type="Pfam" id="PF20434"/>
    </source>
</evidence>
<name>A0A3N6PY30_9BURK</name>
<evidence type="ECO:0000313" key="4">
    <source>
        <dbReference type="Proteomes" id="UP000272778"/>
    </source>
</evidence>
<gene>
    <name evidence="3" type="ORF">D1Y85_16150</name>
</gene>
<protein>
    <submittedName>
        <fullName evidence="3">Alpha/beta hydrolase</fullName>
    </submittedName>
</protein>
<keyword evidence="1 3" id="KW-0378">Hydrolase</keyword>
<proteinExistence type="predicted"/>
<dbReference type="PANTHER" id="PTHR48081:SF33">
    <property type="entry name" value="KYNURENINE FORMAMIDASE"/>
    <property type="match status" value="1"/>
</dbReference>
<dbReference type="InterPro" id="IPR029058">
    <property type="entry name" value="AB_hydrolase_fold"/>
</dbReference>
<dbReference type="Pfam" id="PF20434">
    <property type="entry name" value="BD-FAE"/>
    <property type="match status" value="1"/>
</dbReference>
<evidence type="ECO:0000256" key="1">
    <source>
        <dbReference type="ARBA" id="ARBA00022801"/>
    </source>
</evidence>
<feature type="domain" description="BD-FAE-like" evidence="2">
    <location>
        <begin position="68"/>
        <end position="167"/>
    </location>
</feature>
<dbReference type="OrthoDB" id="9771666at2"/>
<evidence type="ECO:0000313" key="3">
    <source>
        <dbReference type="EMBL" id="RQH04946.1"/>
    </source>
</evidence>